<feature type="region of interest" description="Disordered" evidence="1">
    <location>
        <begin position="158"/>
        <end position="199"/>
    </location>
</feature>
<evidence type="ECO:0000256" key="1">
    <source>
        <dbReference type="SAM" id="MobiDB-lite"/>
    </source>
</evidence>
<evidence type="ECO:0000313" key="3">
    <source>
        <dbReference type="Proteomes" id="UP001497472"/>
    </source>
</evidence>
<sequence length="283" mass="32287">MTTSLTESDDDDPEEYYLELEERMKTLFMLNEHQDSLSFGSSPFSEDRLSTYMEVSAKNQAVDTEQSPPRDTPETIRRVSSLHRLSEDFYTSWGGTKRPASVDSSKQYSPTHSESMSSMKSIPNDDTLRQCHGSSSSQRMSNIDEQMFPLLESPIKQKRAALRDSVPSGQIQHKSPVKRDTPPQRPKQRSIGQRYVASTPEKRLNKISCQCIKSRSQSSAKTSRYPISTRYTHSYRSSHVDKSPRRKIFKNVAVQTSPVPTLSSFWSNLFIGEPVIYDYVSHL</sequence>
<reference evidence="2 3" key="1">
    <citation type="submission" date="2023-11" db="EMBL/GenBank/DDBJ databases">
        <authorList>
            <person name="Okamura Y."/>
        </authorList>
    </citation>
    <scope>NUCLEOTIDE SEQUENCE [LARGE SCALE GENOMIC DNA]</scope>
</reference>
<feature type="compositionally biased region" description="Polar residues" evidence="1">
    <location>
        <begin position="102"/>
        <end position="121"/>
    </location>
</feature>
<dbReference type="Proteomes" id="UP001497472">
    <property type="component" value="Unassembled WGS sequence"/>
</dbReference>
<evidence type="ECO:0000313" key="2">
    <source>
        <dbReference type="EMBL" id="CAK1547438.1"/>
    </source>
</evidence>
<feature type="region of interest" description="Disordered" evidence="1">
    <location>
        <begin position="56"/>
        <end position="139"/>
    </location>
</feature>
<dbReference type="EMBL" id="CAVLEF010000009">
    <property type="protein sequence ID" value="CAK1547438.1"/>
    <property type="molecule type" value="Genomic_DNA"/>
</dbReference>
<protein>
    <submittedName>
        <fullName evidence="2">Uncharacterized protein</fullName>
    </submittedName>
</protein>
<name>A0AAV1JGR7_9NEOP</name>
<proteinExistence type="predicted"/>
<dbReference type="AlphaFoldDB" id="A0AAV1JGR7"/>
<gene>
    <name evidence="2" type="ORF">LNINA_LOCUS6914</name>
</gene>
<feature type="compositionally biased region" description="Polar residues" evidence="1">
    <location>
        <begin position="57"/>
        <end position="69"/>
    </location>
</feature>
<comment type="caution">
    <text evidence="2">The sequence shown here is derived from an EMBL/GenBank/DDBJ whole genome shotgun (WGS) entry which is preliminary data.</text>
</comment>
<keyword evidence="3" id="KW-1185">Reference proteome</keyword>
<accession>A0AAV1JGR7</accession>
<organism evidence="2 3">
    <name type="scientific">Leptosia nina</name>
    <dbReference type="NCBI Taxonomy" id="320188"/>
    <lineage>
        <taxon>Eukaryota</taxon>
        <taxon>Metazoa</taxon>
        <taxon>Ecdysozoa</taxon>
        <taxon>Arthropoda</taxon>
        <taxon>Hexapoda</taxon>
        <taxon>Insecta</taxon>
        <taxon>Pterygota</taxon>
        <taxon>Neoptera</taxon>
        <taxon>Endopterygota</taxon>
        <taxon>Lepidoptera</taxon>
        <taxon>Glossata</taxon>
        <taxon>Ditrysia</taxon>
        <taxon>Papilionoidea</taxon>
        <taxon>Pieridae</taxon>
        <taxon>Pierinae</taxon>
        <taxon>Leptosia</taxon>
    </lineage>
</organism>